<sequence length="177" mass="20517">MKQQAPIVQDAFQCLRLYPEIVHGALKKCQITKANQDYHDFKSEAQLSFIAAYCTCMQRPLQAQFVNFNNALGYISRAVVWDLQHLLRKERRQDFYHGAPFILGMIKPAPNYVEHVHEATVYQEICNRCSDEELAFLRLRMAGCSAAQIADSMGSSVRQVYRIHRRLRKWIGPKLLD</sequence>
<organism evidence="1 2">
    <name type="scientific">Loigolactobacillus bifermentans DSM 20003</name>
    <dbReference type="NCBI Taxonomy" id="1423726"/>
    <lineage>
        <taxon>Bacteria</taxon>
        <taxon>Bacillati</taxon>
        <taxon>Bacillota</taxon>
        <taxon>Bacilli</taxon>
        <taxon>Lactobacillales</taxon>
        <taxon>Lactobacillaceae</taxon>
        <taxon>Loigolactobacillus</taxon>
    </lineage>
</organism>
<dbReference type="RefSeq" id="WP_057905843.1">
    <property type="nucleotide sequence ID" value="NZ_AZDA01000140.1"/>
</dbReference>
<proteinExistence type="predicted"/>
<dbReference type="OrthoDB" id="2248780at2"/>
<name>A0A0R1GEQ7_9LACO</name>
<gene>
    <name evidence="1" type="ORF">FC07_GL002007</name>
</gene>
<dbReference type="AlphaFoldDB" id="A0A0R1GEQ7"/>
<dbReference type="EMBL" id="AZDA01000140">
    <property type="protein sequence ID" value="KRK32581.1"/>
    <property type="molecule type" value="Genomic_DNA"/>
</dbReference>
<dbReference type="Proteomes" id="UP000051461">
    <property type="component" value="Unassembled WGS sequence"/>
</dbReference>
<reference evidence="1 2" key="1">
    <citation type="journal article" date="2015" name="Genome Announc.">
        <title>Expanding the biotechnology potential of lactobacilli through comparative genomics of 213 strains and associated genera.</title>
        <authorList>
            <person name="Sun Z."/>
            <person name="Harris H.M."/>
            <person name="McCann A."/>
            <person name="Guo C."/>
            <person name="Argimon S."/>
            <person name="Zhang W."/>
            <person name="Yang X."/>
            <person name="Jeffery I.B."/>
            <person name="Cooney J.C."/>
            <person name="Kagawa T.F."/>
            <person name="Liu W."/>
            <person name="Song Y."/>
            <person name="Salvetti E."/>
            <person name="Wrobel A."/>
            <person name="Rasinkangas P."/>
            <person name="Parkhill J."/>
            <person name="Rea M.C."/>
            <person name="O'Sullivan O."/>
            <person name="Ritari J."/>
            <person name="Douillard F.P."/>
            <person name="Paul Ross R."/>
            <person name="Yang R."/>
            <person name="Briner A.E."/>
            <person name="Felis G.E."/>
            <person name="de Vos W.M."/>
            <person name="Barrangou R."/>
            <person name="Klaenhammer T.R."/>
            <person name="Caufield P.W."/>
            <person name="Cui Y."/>
            <person name="Zhang H."/>
            <person name="O'Toole P.W."/>
        </authorList>
    </citation>
    <scope>NUCLEOTIDE SEQUENCE [LARGE SCALE GENOMIC DNA]</scope>
    <source>
        <strain evidence="1 2">DSM 20003</strain>
    </source>
</reference>
<accession>A0A0R1GEQ7</accession>
<protein>
    <submittedName>
        <fullName evidence="1">Uncharacterized protein</fullName>
    </submittedName>
</protein>
<comment type="caution">
    <text evidence="1">The sequence shown here is derived from an EMBL/GenBank/DDBJ whole genome shotgun (WGS) entry which is preliminary data.</text>
</comment>
<evidence type="ECO:0000313" key="1">
    <source>
        <dbReference type="EMBL" id="KRK32581.1"/>
    </source>
</evidence>
<keyword evidence="2" id="KW-1185">Reference proteome</keyword>
<evidence type="ECO:0000313" key="2">
    <source>
        <dbReference type="Proteomes" id="UP000051461"/>
    </source>
</evidence>
<dbReference type="PATRIC" id="fig|1423726.3.peg.2083"/>